<dbReference type="STRING" id="228230.RMCC_4907"/>
<feature type="transmembrane region" description="Helical" evidence="8">
    <location>
        <begin position="148"/>
        <end position="169"/>
    </location>
</feature>
<evidence type="ECO:0000313" key="10">
    <source>
        <dbReference type="Proteomes" id="UP000069443"/>
    </source>
</evidence>
<keyword evidence="3 7" id="KW-0813">Transport</keyword>
<dbReference type="PANTHER" id="PTHR31806:SF1">
    <property type="entry name" value="PURINE-CYTOSINE PERMEASE FCY2-RELATED"/>
    <property type="match status" value="1"/>
</dbReference>
<dbReference type="Gene3D" id="1.10.4160.10">
    <property type="entry name" value="Hydantoin permease"/>
    <property type="match status" value="1"/>
</dbReference>
<accession>A0A100WG74</accession>
<feature type="transmembrane region" description="Helical" evidence="8">
    <location>
        <begin position="450"/>
        <end position="469"/>
    </location>
</feature>
<dbReference type="PANTHER" id="PTHR31806">
    <property type="entry name" value="PURINE-CYTOSINE PERMEASE FCY2-RELATED"/>
    <property type="match status" value="1"/>
</dbReference>
<protein>
    <submittedName>
        <fullName evidence="9">Cytosine permease</fullName>
    </submittedName>
</protein>
<feature type="transmembrane region" description="Helical" evidence="8">
    <location>
        <begin position="113"/>
        <end position="136"/>
    </location>
</feature>
<feature type="transmembrane region" description="Helical" evidence="8">
    <location>
        <begin position="326"/>
        <end position="346"/>
    </location>
</feature>
<dbReference type="PIRSF" id="PIRSF002744">
    <property type="entry name" value="Pur-cyt_permease"/>
    <property type="match status" value="1"/>
</dbReference>
<dbReference type="EMBL" id="BCSY01000078">
    <property type="protein sequence ID" value="GAS97942.1"/>
    <property type="molecule type" value="Genomic_DNA"/>
</dbReference>
<organism evidence="9 10">
    <name type="scientific">Mycolicibacterium canariasense</name>
    <name type="common">Mycobacterium canariasense</name>
    <dbReference type="NCBI Taxonomy" id="228230"/>
    <lineage>
        <taxon>Bacteria</taxon>
        <taxon>Bacillati</taxon>
        <taxon>Actinomycetota</taxon>
        <taxon>Actinomycetes</taxon>
        <taxon>Mycobacteriales</taxon>
        <taxon>Mycobacteriaceae</taxon>
        <taxon>Mycolicibacterium</taxon>
    </lineage>
</organism>
<evidence type="ECO:0000313" key="9">
    <source>
        <dbReference type="EMBL" id="GAS97942.1"/>
    </source>
</evidence>
<evidence type="ECO:0000256" key="2">
    <source>
        <dbReference type="ARBA" id="ARBA00008974"/>
    </source>
</evidence>
<reference evidence="10" key="2">
    <citation type="submission" date="2016-02" db="EMBL/GenBank/DDBJ databases">
        <title>Draft genome sequence of five rapidly growing Mycobacterium species.</title>
        <authorList>
            <person name="Katahira K."/>
            <person name="Gotou Y."/>
            <person name="Iida K."/>
            <person name="Ogura Y."/>
            <person name="Hayashi T."/>
        </authorList>
    </citation>
    <scope>NUCLEOTIDE SEQUENCE [LARGE SCALE GENOMIC DNA]</scope>
    <source>
        <strain evidence="10">JCM15298</strain>
    </source>
</reference>
<dbReference type="InterPro" id="IPR001248">
    <property type="entry name" value="Pur-cyt_permease"/>
</dbReference>
<dbReference type="GO" id="GO:0022857">
    <property type="term" value="F:transmembrane transporter activity"/>
    <property type="evidence" value="ECO:0007669"/>
    <property type="project" value="InterPro"/>
</dbReference>
<comment type="similarity">
    <text evidence="2 7">Belongs to the purine-cytosine permease (2.A.39) family.</text>
</comment>
<gene>
    <name evidence="9" type="ORF">RMCC_4907</name>
</gene>
<feature type="transmembrane region" description="Helical" evidence="8">
    <location>
        <begin position="176"/>
        <end position="194"/>
    </location>
</feature>
<evidence type="ECO:0000256" key="4">
    <source>
        <dbReference type="ARBA" id="ARBA00022692"/>
    </source>
</evidence>
<sequence length="489" mass="50541">MTAETPPSAPGNAPATTGVAVEWLGLEQVPPEERHGSAGKIGVLWFAAQLVPTAFFLGALGAQDFIGLSFPVAFLAIVLGTALGALAPAVLGLAGPHTGLAQLAQSKPLFGRAITLVGVLAAGTSLAFIALGSIFGAQSLNITVGMPFIPAIALVFAFVGLVSVLGYRFMHRFEQAMALVVGAGFVVVTVAIVGRSGQIVLDQTNHGAGAVGAFALLTTISFSFTFAWAHNAADYCRYLRSDVSKPRLFLSVFAGVSVACIWLEGLGLAAGTLLPDVSAMAAMHDLVGRGPVGAAVLLAMFLGVVANATVAQYSAGLQLLAAGVRLPRPVVTVGTTVLAFALALYLQAGDLAPRFTSVMLLASYWVAPFVGIVAVFWWQRPAVETFVTAACTPVRRLPWRPSALVALLVGFVGCLPFSNTTLGAELAERGPVYGALFGSVSRSVLHGADLAYPVGIVLGAGTYVLLEGVRALHAEREARIPQRAQLQTG</sequence>
<keyword evidence="4 8" id="KW-0812">Transmembrane</keyword>
<keyword evidence="6 7" id="KW-0472">Membrane</keyword>
<evidence type="ECO:0000256" key="7">
    <source>
        <dbReference type="PIRNR" id="PIRNR002744"/>
    </source>
</evidence>
<dbReference type="RefSeq" id="WP_062658797.1">
    <property type="nucleotide sequence ID" value="NZ_BCSY01000078.1"/>
</dbReference>
<keyword evidence="10" id="KW-1185">Reference proteome</keyword>
<evidence type="ECO:0000256" key="3">
    <source>
        <dbReference type="ARBA" id="ARBA00022448"/>
    </source>
</evidence>
<feature type="transmembrane region" description="Helical" evidence="8">
    <location>
        <begin position="399"/>
        <end position="418"/>
    </location>
</feature>
<feature type="transmembrane region" description="Helical" evidence="8">
    <location>
        <begin position="294"/>
        <end position="314"/>
    </location>
</feature>
<dbReference type="Proteomes" id="UP000069443">
    <property type="component" value="Unassembled WGS sequence"/>
</dbReference>
<feature type="transmembrane region" description="Helical" evidence="8">
    <location>
        <begin position="248"/>
        <end position="274"/>
    </location>
</feature>
<dbReference type="InterPro" id="IPR026030">
    <property type="entry name" value="Pur-cyt_permease_Fcy2/21/22"/>
</dbReference>
<keyword evidence="5 8" id="KW-1133">Transmembrane helix</keyword>
<feature type="transmembrane region" description="Helical" evidence="8">
    <location>
        <begin position="68"/>
        <end position="93"/>
    </location>
</feature>
<evidence type="ECO:0000256" key="6">
    <source>
        <dbReference type="ARBA" id="ARBA00023136"/>
    </source>
</evidence>
<evidence type="ECO:0000256" key="8">
    <source>
        <dbReference type="SAM" id="Phobius"/>
    </source>
</evidence>
<reference evidence="10" key="1">
    <citation type="journal article" date="2016" name="Genome Announc.">
        <title>Draft Genome Sequences of Five Rapidly Growing Mycobacterium Species, M. thermoresistibile, M. fortuitum subsp. acetamidolyticum, M. canariasense, M. brisbanense, and M. novocastrense.</title>
        <authorList>
            <person name="Katahira K."/>
            <person name="Ogura Y."/>
            <person name="Gotoh Y."/>
            <person name="Hayashi T."/>
        </authorList>
    </citation>
    <scope>NUCLEOTIDE SEQUENCE [LARGE SCALE GENOMIC DNA]</scope>
    <source>
        <strain evidence="10">JCM15298</strain>
    </source>
</reference>
<comment type="caution">
    <text evidence="9">The sequence shown here is derived from an EMBL/GenBank/DDBJ whole genome shotgun (WGS) entry which is preliminary data.</text>
</comment>
<feature type="transmembrane region" description="Helical" evidence="8">
    <location>
        <begin position="358"/>
        <end position="378"/>
    </location>
</feature>
<feature type="transmembrane region" description="Helical" evidence="8">
    <location>
        <begin position="43"/>
        <end position="62"/>
    </location>
</feature>
<evidence type="ECO:0000256" key="1">
    <source>
        <dbReference type="ARBA" id="ARBA00004141"/>
    </source>
</evidence>
<evidence type="ECO:0000256" key="5">
    <source>
        <dbReference type="ARBA" id="ARBA00022989"/>
    </source>
</evidence>
<dbReference type="AlphaFoldDB" id="A0A100WG74"/>
<proteinExistence type="inferred from homology"/>
<name>A0A100WG74_MYCCR</name>
<dbReference type="Pfam" id="PF02133">
    <property type="entry name" value="Transp_cyt_pur"/>
    <property type="match status" value="1"/>
</dbReference>
<dbReference type="GO" id="GO:0005886">
    <property type="term" value="C:plasma membrane"/>
    <property type="evidence" value="ECO:0007669"/>
    <property type="project" value="TreeGrafter"/>
</dbReference>
<comment type="subcellular location">
    <subcellularLocation>
        <location evidence="1">Membrane</location>
        <topology evidence="1">Multi-pass membrane protein</topology>
    </subcellularLocation>
</comment>
<feature type="transmembrane region" description="Helical" evidence="8">
    <location>
        <begin position="206"/>
        <end position="228"/>
    </location>
</feature>